<organism evidence="2 3">
    <name type="scientific">Streptococcus saliviloxodontae</name>
    <dbReference type="NCBI Taxonomy" id="1349416"/>
    <lineage>
        <taxon>Bacteria</taxon>
        <taxon>Bacillati</taxon>
        <taxon>Bacillota</taxon>
        <taxon>Bacilli</taxon>
        <taxon>Lactobacillales</taxon>
        <taxon>Streptococcaceae</taxon>
        <taxon>Streptococcus</taxon>
    </lineage>
</organism>
<evidence type="ECO:0000256" key="1">
    <source>
        <dbReference type="SAM" id="Phobius"/>
    </source>
</evidence>
<dbReference type="RefSeq" id="WP_205016931.1">
    <property type="nucleotide sequence ID" value="NZ_JAFBEI010000014.1"/>
</dbReference>
<proteinExistence type="predicted"/>
<name>A0ABS2PKS8_9STRE</name>
<dbReference type="InterPro" id="IPR002798">
    <property type="entry name" value="SpoIIM-like"/>
</dbReference>
<feature type="transmembrane region" description="Helical" evidence="1">
    <location>
        <begin position="107"/>
        <end position="125"/>
    </location>
</feature>
<keyword evidence="1" id="KW-1133">Transmembrane helix</keyword>
<dbReference type="Proteomes" id="UP000809081">
    <property type="component" value="Unassembled WGS sequence"/>
</dbReference>
<evidence type="ECO:0000313" key="3">
    <source>
        <dbReference type="Proteomes" id="UP000809081"/>
    </source>
</evidence>
<feature type="transmembrane region" description="Helical" evidence="1">
    <location>
        <begin position="146"/>
        <end position="166"/>
    </location>
</feature>
<dbReference type="Pfam" id="PF01944">
    <property type="entry name" value="SpoIIM"/>
    <property type="match status" value="1"/>
</dbReference>
<sequence>MKKLMFNITACLKYFKNNLIFTLILFIASLLSGVIIFHSNKIPINPVSPSFNTLLLNNLLVCLTIIFSGIISFGFFGNFVLIANSVFLGRVIVGVYNMYGISPILKYLAPHFIFEITALLIATAISQETNKFFYNFRHTDIRVIRIKYDLIALLIMLTLLCVAAFIESQL</sequence>
<evidence type="ECO:0000313" key="2">
    <source>
        <dbReference type="EMBL" id="MBM7636037.1"/>
    </source>
</evidence>
<comment type="caution">
    <text evidence="2">The sequence shown here is derived from an EMBL/GenBank/DDBJ whole genome shotgun (WGS) entry which is preliminary data.</text>
</comment>
<gene>
    <name evidence="2" type="ORF">JOC31_000856</name>
</gene>
<reference evidence="2 3" key="1">
    <citation type="submission" date="2021-01" db="EMBL/GenBank/DDBJ databases">
        <title>Genomic Encyclopedia of Type Strains, Phase IV (KMG-IV): sequencing the most valuable type-strain genomes for metagenomic binning, comparative biology and taxonomic classification.</title>
        <authorList>
            <person name="Goeker M."/>
        </authorList>
    </citation>
    <scope>NUCLEOTIDE SEQUENCE [LARGE SCALE GENOMIC DNA]</scope>
    <source>
        <strain evidence="2 3">DSM 27513</strain>
    </source>
</reference>
<feature type="transmembrane region" description="Helical" evidence="1">
    <location>
        <begin position="59"/>
        <end position="87"/>
    </location>
</feature>
<keyword evidence="1" id="KW-0472">Membrane</keyword>
<keyword evidence="1" id="KW-0812">Transmembrane</keyword>
<accession>A0ABS2PKS8</accession>
<dbReference type="EMBL" id="JAFBEI010000014">
    <property type="protein sequence ID" value="MBM7636037.1"/>
    <property type="molecule type" value="Genomic_DNA"/>
</dbReference>
<protein>
    <submittedName>
        <fullName evidence="2">Membrane protein SpoIIM required for sporulation</fullName>
    </submittedName>
</protein>
<keyword evidence="3" id="KW-1185">Reference proteome</keyword>
<feature type="transmembrane region" description="Helical" evidence="1">
    <location>
        <begin position="20"/>
        <end position="38"/>
    </location>
</feature>